<dbReference type="PANTHER" id="PTHR31190">
    <property type="entry name" value="DNA-BINDING DOMAIN"/>
    <property type="match status" value="1"/>
</dbReference>
<evidence type="ECO:0000256" key="4">
    <source>
        <dbReference type="ARBA" id="ARBA00023163"/>
    </source>
</evidence>
<reference evidence="8" key="1">
    <citation type="submission" date="2009-02" db="EMBL/GenBank/DDBJ databases">
        <title>Full length sequence-verified cDNA sequences from Sitka spruce (Picea sitchensis).</title>
        <authorList>
            <person name="Reid K.E."/>
            <person name="Liao N."/>
            <person name="Ralph S."/>
            <person name="Kolosova N."/>
            <person name="Oddy C."/>
            <person name="Moore R."/>
            <person name="Mayo M."/>
            <person name="Wagner S."/>
            <person name="King J."/>
            <person name="Yanchuk A."/>
            <person name="Holt R."/>
            <person name="Jones S."/>
            <person name="Marra M."/>
            <person name="Ritland C.E."/>
            <person name="Ritland K."/>
            <person name="Bohlmann J."/>
        </authorList>
    </citation>
    <scope>NUCLEOTIDE SEQUENCE</scope>
    <source>
        <tissue evidence="8">Green portion of the leader tissue</tissue>
    </source>
</reference>
<evidence type="ECO:0000256" key="5">
    <source>
        <dbReference type="ARBA" id="ARBA00023242"/>
    </source>
</evidence>
<dbReference type="GO" id="GO:0003700">
    <property type="term" value="F:DNA-binding transcription factor activity"/>
    <property type="evidence" value="ECO:0007669"/>
    <property type="project" value="InterPro"/>
</dbReference>
<proteinExistence type="evidence at transcript level"/>
<dbReference type="CDD" id="cd00018">
    <property type="entry name" value="AP2"/>
    <property type="match status" value="1"/>
</dbReference>
<dbReference type="InterPro" id="IPR036955">
    <property type="entry name" value="AP2/ERF_dom_sf"/>
</dbReference>
<dbReference type="AlphaFoldDB" id="C0PQI3"/>
<evidence type="ECO:0000256" key="6">
    <source>
        <dbReference type="SAM" id="MobiDB-lite"/>
    </source>
</evidence>
<dbReference type="PRINTS" id="PR00367">
    <property type="entry name" value="ETHRSPELEMNT"/>
</dbReference>
<dbReference type="GO" id="GO:0003677">
    <property type="term" value="F:DNA binding"/>
    <property type="evidence" value="ECO:0007669"/>
    <property type="project" value="UniProtKB-KW"/>
</dbReference>
<dbReference type="InterPro" id="IPR044808">
    <property type="entry name" value="ERF_plant"/>
</dbReference>
<evidence type="ECO:0000256" key="1">
    <source>
        <dbReference type="ARBA" id="ARBA00004123"/>
    </source>
</evidence>
<comment type="subcellular location">
    <subcellularLocation>
        <location evidence="1">Nucleus</location>
    </subcellularLocation>
</comment>
<dbReference type="EMBL" id="BT070564">
    <property type="protein sequence ID" value="ACN40073.1"/>
    <property type="molecule type" value="mRNA"/>
</dbReference>
<keyword evidence="2" id="KW-0805">Transcription regulation</keyword>
<dbReference type="InterPro" id="IPR001471">
    <property type="entry name" value="AP2/ERF_dom"/>
</dbReference>
<evidence type="ECO:0000313" key="8">
    <source>
        <dbReference type="EMBL" id="ACN40073.1"/>
    </source>
</evidence>
<dbReference type="GO" id="GO:0005634">
    <property type="term" value="C:nucleus"/>
    <property type="evidence" value="ECO:0007669"/>
    <property type="project" value="UniProtKB-SubCell"/>
</dbReference>
<dbReference type="FunFam" id="3.30.730.10:FF:000001">
    <property type="entry name" value="Ethylene-responsive transcription factor 2"/>
    <property type="match status" value="1"/>
</dbReference>
<dbReference type="Gene3D" id="3.30.730.10">
    <property type="entry name" value="AP2/ERF domain"/>
    <property type="match status" value="1"/>
</dbReference>
<sequence>MAMSSGKQEVEYTEMSVLDQIRSHLLGDFEPSFFVTGNWGSDPTRNSSPEEENFIQTALTADSVDDSRRETETETLIAAVKSSRPLLSVSVTRHESFDWEKISVDWALKNSVTPSVSPCFSAAWTKLPLDENDSEDMVLYGILKEAATKGWLPRTPKEEPVTEIKKEAALPVKPDADIRQETGATPPPPPPPTVKNNAGRHYRGVRQRPWGKFAAEIRDSSRQGARVWLGTFTTAEEAALAYDRAAYKMRGSRALLNFPLQVGAEDSNTCNNNTSTIEKVESNLSKKRQREEVEVQWNRQCRVRFEDSNTMDHEMVEELLGGKLATPPLTPSGIDMSFTGFLSAGQLMVN</sequence>
<dbReference type="SUPFAM" id="SSF54171">
    <property type="entry name" value="DNA-binding domain"/>
    <property type="match status" value="1"/>
</dbReference>
<keyword evidence="4" id="KW-0804">Transcription</keyword>
<dbReference type="PROSITE" id="PS51032">
    <property type="entry name" value="AP2_ERF"/>
    <property type="match status" value="1"/>
</dbReference>
<evidence type="ECO:0000259" key="7">
    <source>
        <dbReference type="PROSITE" id="PS51032"/>
    </source>
</evidence>
<protein>
    <recommendedName>
        <fullName evidence="7">AP2/ERF domain-containing protein</fullName>
    </recommendedName>
</protein>
<accession>C0PQI3</accession>
<organism evidence="8">
    <name type="scientific">Picea sitchensis</name>
    <name type="common">Sitka spruce</name>
    <name type="synonym">Pinus sitchensis</name>
    <dbReference type="NCBI Taxonomy" id="3332"/>
    <lineage>
        <taxon>Eukaryota</taxon>
        <taxon>Viridiplantae</taxon>
        <taxon>Streptophyta</taxon>
        <taxon>Embryophyta</taxon>
        <taxon>Tracheophyta</taxon>
        <taxon>Spermatophyta</taxon>
        <taxon>Pinopsida</taxon>
        <taxon>Pinidae</taxon>
        <taxon>Conifers I</taxon>
        <taxon>Pinales</taxon>
        <taxon>Pinaceae</taxon>
        <taxon>Picea</taxon>
    </lineage>
</organism>
<dbReference type="Pfam" id="PF00847">
    <property type="entry name" value="AP2"/>
    <property type="match status" value="1"/>
</dbReference>
<dbReference type="PANTHER" id="PTHR31190:SF374">
    <property type="entry name" value="AP2_ERF DOMAIN-CONTAINING PROTEIN"/>
    <property type="match status" value="1"/>
</dbReference>
<name>C0PQI3_PICSI</name>
<feature type="compositionally biased region" description="Basic and acidic residues" evidence="6">
    <location>
        <begin position="155"/>
        <end position="180"/>
    </location>
</feature>
<feature type="domain" description="AP2/ERF" evidence="7">
    <location>
        <begin position="201"/>
        <end position="259"/>
    </location>
</feature>
<dbReference type="InterPro" id="IPR016177">
    <property type="entry name" value="DNA-bd_dom_sf"/>
</dbReference>
<evidence type="ECO:0000256" key="3">
    <source>
        <dbReference type="ARBA" id="ARBA00023125"/>
    </source>
</evidence>
<dbReference type="SMART" id="SM00380">
    <property type="entry name" value="AP2"/>
    <property type="match status" value="1"/>
</dbReference>
<feature type="region of interest" description="Disordered" evidence="6">
    <location>
        <begin position="154"/>
        <end position="201"/>
    </location>
</feature>
<dbReference type="GO" id="GO:0009873">
    <property type="term" value="P:ethylene-activated signaling pathway"/>
    <property type="evidence" value="ECO:0007669"/>
    <property type="project" value="InterPro"/>
</dbReference>
<keyword evidence="5" id="KW-0539">Nucleus</keyword>
<keyword evidence="3" id="KW-0238">DNA-binding</keyword>
<evidence type="ECO:0000256" key="2">
    <source>
        <dbReference type="ARBA" id="ARBA00023015"/>
    </source>
</evidence>